<evidence type="ECO:0000256" key="2">
    <source>
        <dbReference type="ARBA" id="ARBA00022448"/>
    </source>
</evidence>
<dbReference type="EMBL" id="JQEC01000002">
    <property type="protein sequence ID" value="KGJ97497.1"/>
    <property type="molecule type" value="Genomic_DNA"/>
</dbReference>
<keyword evidence="8 9" id="KW-0472">Membrane</keyword>
<comment type="similarity">
    <text evidence="9">Belongs to the TatA/E family.</text>
</comment>
<keyword evidence="6 9" id="KW-1133">Transmembrane helix</keyword>
<evidence type="ECO:0000256" key="5">
    <source>
        <dbReference type="ARBA" id="ARBA00022927"/>
    </source>
</evidence>
<reference evidence="11 12" key="1">
    <citation type="submission" date="2014-08" db="EMBL/GenBank/DDBJ databases">
        <title>Genomic and Phenotypic Diversity of Colwellia psychrerythraea strains from Disparate Marine Basins.</title>
        <authorList>
            <person name="Techtmann S.M."/>
            <person name="Stelling S.C."/>
            <person name="Utturkar S.M."/>
            <person name="Alshibli N."/>
            <person name="Harris A."/>
            <person name="Brown S.D."/>
            <person name="Hazen T.C."/>
        </authorList>
    </citation>
    <scope>NUCLEOTIDE SEQUENCE [LARGE SCALE GENOMIC DNA]</scope>
    <source>
        <strain evidence="11 12">GAB14E</strain>
    </source>
</reference>
<evidence type="ECO:0000313" key="11">
    <source>
        <dbReference type="EMBL" id="KGJ97497.1"/>
    </source>
</evidence>
<keyword evidence="4 9" id="KW-0812">Transmembrane</keyword>
<evidence type="ECO:0000256" key="7">
    <source>
        <dbReference type="ARBA" id="ARBA00023010"/>
    </source>
</evidence>
<protein>
    <recommendedName>
        <fullName evidence="9">Sec-independent protein translocase protein TatA</fullName>
    </recommendedName>
</protein>
<keyword evidence="7 9" id="KW-0811">Translocation</keyword>
<feature type="region of interest" description="Disordered" evidence="10">
    <location>
        <begin position="44"/>
        <end position="89"/>
    </location>
</feature>
<comment type="subunit">
    <text evidence="9">The Tat system comprises two distinct complexes: a TatABC complex, containing multiple copies of TatA, TatB and TatC subunits, and a separate TatA complex, containing only TatA subunits. Substrates initially bind to the TatABC complex, which probably triggers association of the separate TatA complex to form the active translocon.</text>
</comment>
<dbReference type="GO" id="GO:0043953">
    <property type="term" value="P:protein transport by the Tat complex"/>
    <property type="evidence" value="ECO:0007669"/>
    <property type="project" value="UniProtKB-UniRule"/>
</dbReference>
<keyword evidence="2 9" id="KW-0813">Transport</keyword>
<evidence type="ECO:0000256" key="3">
    <source>
        <dbReference type="ARBA" id="ARBA00022475"/>
    </source>
</evidence>
<feature type="transmembrane region" description="Helical" evidence="9">
    <location>
        <begin position="6"/>
        <end position="22"/>
    </location>
</feature>
<dbReference type="Proteomes" id="UP000029868">
    <property type="component" value="Unassembled WGS sequence"/>
</dbReference>
<dbReference type="NCBIfam" id="TIGR01411">
    <property type="entry name" value="tatAE"/>
    <property type="match status" value="1"/>
</dbReference>
<comment type="function">
    <text evidence="9">Part of the twin-arginine translocation (Tat) system that transports large folded proteins containing a characteristic twin-arginine motif in their signal peptide across membranes. TatA could form the protein-conducting channel of the Tat system.</text>
</comment>
<evidence type="ECO:0000256" key="8">
    <source>
        <dbReference type="ARBA" id="ARBA00023136"/>
    </source>
</evidence>
<dbReference type="OrthoDB" id="7066617at2"/>
<dbReference type="HAMAP" id="MF_00236">
    <property type="entry name" value="TatA_E"/>
    <property type="match status" value="1"/>
</dbReference>
<sequence length="89" mass="9375">MGGIGIWQLVIIAVIVVLLFGTKKLRNLGGDLGSAVKGFKSAIGDDKEQKSNVEKTSAEKTSESLADNSSTVTEETSKSTSKTKETDQA</sequence>
<dbReference type="GO" id="GO:0033281">
    <property type="term" value="C:TAT protein transport complex"/>
    <property type="evidence" value="ECO:0007669"/>
    <property type="project" value="UniProtKB-UniRule"/>
</dbReference>
<comment type="subcellular location">
    <subcellularLocation>
        <location evidence="1 9">Cell membrane</location>
        <topology evidence="1 9">Single-pass membrane protein</topology>
    </subcellularLocation>
</comment>
<accession>A0A099L5R4</accession>
<evidence type="ECO:0000256" key="10">
    <source>
        <dbReference type="SAM" id="MobiDB-lite"/>
    </source>
</evidence>
<feature type="compositionally biased region" description="Basic and acidic residues" evidence="10">
    <location>
        <begin position="44"/>
        <end position="62"/>
    </location>
</feature>
<dbReference type="InterPro" id="IPR006312">
    <property type="entry name" value="TatA/E"/>
</dbReference>
<dbReference type="PANTHER" id="PTHR42982">
    <property type="entry name" value="SEC-INDEPENDENT PROTEIN TRANSLOCASE PROTEIN TATA"/>
    <property type="match status" value="1"/>
</dbReference>
<evidence type="ECO:0000256" key="4">
    <source>
        <dbReference type="ARBA" id="ARBA00022692"/>
    </source>
</evidence>
<evidence type="ECO:0000313" key="12">
    <source>
        <dbReference type="Proteomes" id="UP000029868"/>
    </source>
</evidence>
<dbReference type="RefSeq" id="WP_033080369.1">
    <property type="nucleotide sequence ID" value="NZ_JQEC01000002.1"/>
</dbReference>
<comment type="caution">
    <text evidence="11">The sequence shown here is derived from an EMBL/GenBank/DDBJ whole genome shotgun (WGS) entry which is preliminary data.</text>
</comment>
<evidence type="ECO:0000256" key="6">
    <source>
        <dbReference type="ARBA" id="ARBA00022989"/>
    </source>
</evidence>
<dbReference type="GO" id="GO:0008320">
    <property type="term" value="F:protein transmembrane transporter activity"/>
    <property type="evidence" value="ECO:0007669"/>
    <property type="project" value="UniProtKB-UniRule"/>
</dbReference>
<dbReference type="Pfam" id="PF02416">
    <property type="entry name" value="TatA_B_E"/>
    <property type="match status" value="1"/>
</dbReference>
<gene>
    <name evidence="9" type="primary">tatA</name>
    <name evidence="11" type="ORF">GAB14E_1086</name>
</gene>
<evidence type="ECO:0000256" key="9">
    <source>
        <dbReference type="HAMAP-Rule" id="MF_00236"/>
    </source>
</evidence>
<proteinExistence type="inferred from homology"/>
<dbReference type="PATRIC" id="fig|28229.3.peg.242"/>
<dbReference type="AlphaFoldDB" id="A0A099L5R4"/>
<dbReference type="Gene3D" id="1.20.5.3310">
    <property type="match status" value="1"/>
</dbReference>
<organism evidence="11 12">
    <name type="scientific">Colwellia psychrerythraea</name>
    <name type="common">Vibrio psychroerythus</name>
    <dbReference type="NCBI Taxonomy" id="28229"/>
    <lineage>
        <taxon>Bacteria</taxon>
        <taxon>Pseudomonadati</taxon>
        <taxon>Pseudomonadota</taxon>
        <taxon>Gammaproteobacteria</taxon>
        <taxon>Alteromonadales</taxon>
        <taxon>Colwelliaceae</taxon>
        <taxon>Colwellia</taxon>
    </lineage>
</organism>
<keyword evidence="5 9" id="KW-0653">Protein transport</keyword>
<dbReference type="InterPro" id="IPR003369">
    <property type="entry name" value="TatA/B/E"/>
</dbReference>
<dbReference type="PANTHER" id="PTHR42982:SF1">
    <property type="entry name" value="SEC-INDEPENDENT PROTEIN TRANSLOCASE PROTEIN TATA"/>
    <property type="match status" value="1"/>
</dbReference>
<name>A0A099L5R4_COLPS</name>
<keyword evidence="3 9" id="KW-1003">Cell membrane</keyword>
<feature type="compositionally biased region" description="Low complexity" evidence="10">
    <location>
        <begin position="69"/>
        <end position="80"/>
    </location>
</feature>
<evidence type="ECO:0000256" key="1">
    <source>
        <dbReference type="ARBA" id="ARBA00004162"/>
    </source>
</evidence>